<dbReference type="PANTHER" id="PTHR43580:SF2">
    <property type="entry name" value="CYTOKINE-LIKE NUCLEAR FACTOR N-PAC"/>
    <property type="match status" value="1"/>
</dbReference>
<keyword evidence="3" id="KW-1185">Reference proteome</keyword>
<accession>A0ABR9LWS7</accession>
<feature type="domain" description="6-phosphogluconate dehydrogenase NADP-binding" evidence="1">
    <location>
        <begin position="2"/>
        <end position="134"/>
    </location>
</feature>
<dbReference type="Gene3D" id="3.40.50.720">
    <property type="entry name" value="NAD(P)-binding Rossmann-like Domain"/>
    <property type="match status" value="1"/>
</dbReference>
<dbReference type="Pfam" id="PF03446">
    <property type="entry name" value="NAD_binding_2"/>
    <property type="match status" value="1"/>
</dbReference>
<dbReference type="PANTHER" id="PTHR43580">
    <property type="entry name" value="OXIDOREDUCTASE GLYR1-RELATED"/>
    <property type="match status" value="1"/>
</dbReference>
<reference evidence="2 3" key="1">
    <citation type="submission" date="2020-10" db="EMBL/GenBank/DDBJ databases">
        <title>Sequencing the genomes of 1000 actinobacteria strains.</title>
        <authorList>
            <person name="Klenk H.-P."/>
        </authorList>
    </citation>
    <scope>NUCLEOTIDE SEQUENCE [LARGE SCALE GENOMIC DNA]</scope>
    <source>
        <strain evidence="2 3">DSM 43173</strain>
    </source>
</reference>
<dbReference type="Gene3D" id="3.30.1330.40">
    <property type="entry name" value="RutC-like"/>
    <property type="match status" value="1"/>
</dbReference>
<dbReference type="InterPro" id="IPR035959">
    <property type="entry name" value="RutC-like_sf"/>
</dbReference>
<dbReference type="Pfam" id="PF01042">
    <property type="entry name" value="Ribonuc_L-PSP"/>
    <property type="match status" value="1"/>
</dbReference>
<dbReference type="InterPro" id="IPR008927">
    <property type="entry name" value="6-PGluconate_DH-like_C_sf"/>
</dbReference>
<evidence type="ECO:0000313" key="2">
    <source>
        <dbReference type="EMBL" id="MBE1585097.1"/>
    </source>
</evidence>
<evidence type="ECO:0000259" key="1">
    <source>
        <dbReference type="Pfam" id="PF03446"/>
    </source>
</evidence>
<dbReference type="InterPro" id="IPR051265">
    <property type="entry name" value="HIBADH-related_NP60_sf"/>
</dbReference>
<proteinExistence type="predicted"/>
<dbReference type="SUPFAM" id="SSF51735">
    <property type="entry name" value="NAD(P)-binding Rossmann-fold domains"/>
    <property type="match status" value="1"/>
</dbReference>
<dbReference type="CDD" id="cd00448">
    <property type="entry name" value="YjgF_YER057c_UK114_family"/>
    <property type="match status" value="1"/>
</dbReference>
<dbReference type="SUPFAM" id="SSF55298">
    <property type="entry name" value="YjgF-like"/>
    <property type="match status" value="1"/>
</dbReference>
<dbReference type="Proteomes" id="UP000633509">
    <property type="component" value="Unassembled WGS sequence"/>
</dbReference>
<dbReference type="RefSeq" id="WP_192785903.1">
    <property type="nucleotide sequence ID" value="NZ_JADBEK010000001.1"/>
</dbReference>
<dbReference type="InterPro" id="IPR006115">
    <property type="entry name" value="6PGDH_NADP-bd"/>
</dbReference>
<name>A0ABR9LWS7_9ACTN</name>
<dbReference type="EMBL" id="JADBEK010000001">
    <property type="protein sequence ID" value="MBE1585097.1"/>
    <property type="molecule type" value="Genomic_DNA"/>
</dbReference>
<comment type="caution">
    <text evidence="2">The sequence shown here is derived from an EMBL/GenBank/DDBJ whole genome shotgun (WGS) entry which is preliminary data.</text>
</comment>
<dbReference type="SUPFAM" id="SSF48179">
    <property type="entry name" value="6-phosphogluconate dehydrogenase C-terminal domain-like"/>
    <property type="match status" value="1"/>
</dbReference>
<protein>
    <submittedName>
        <fullName evidence="2">3-hydroxyisobutyrate dehydrogenase-like beta-hydroxyacid dehydrogenase</fullName>
    </submittedName>
</protein>
<evidence type="ECO:0000313" key="3">
    <source>
        <dbReference type="Proteomes" id="UP000633509"/>
    </source>
</evidence>
<dbReference type="Gene3D" id="1.10.1040.10">
    <property type="entry name" value="N-(1-d-carboxylethyl)-l-norvaline Dehydrogenase, domain 2"/>
    <property type="match status" value="1"/>
</dbReference>
<organism evidence="2 3">
    <name type="scientific">Nonomuraea angiospora</name>
    <dbReference type="NCBI Taxonomy" id="46172"/>
    <lineage>
        <taxon>Bacteria</taxon>
        <taxon>Bacillati</taxon>
        <taxon>Actinomycetota</taxon>
        <taxon>Actinomycetes</taxon>
        <taxon>Streptosporangiales</taxon>
        <taxon>Streptosporangiaceae</taxon>
        <taxon>Nonomuraea</taxon>
    </lineage>
</organism>
<sequence>MIAFLGQGRMGVPMARRLTRAGYKVTTWRRGSGVTAAEAVDGAELVITMLSDPAAVREVLTAALPGLRPGATVVEMSTIGPEAVRELRALLPAEVGLVDAPVLGSVGPAADGTLTVLAGGDVSGCREVLSVFGAVRELGPLGAGAAMKIAVMSAIVPAQVLLAETFAYGEAHGVDRDALAGVLSGTPLGTLAERLRVPSAETRYSLGHAAKDLELGAWEGATMAGAARARLQQARAAGLGERDLTAIAEHVGGHIDGGAARRAVPLNLSTIPATNGRYSHAVRVGDMLYVSGQAAFDEQGNIVGEGSMAAQSEHIFQVISRILADQGATFEDIAFIRTYVTDMDQLLDYGRVRARYITGTPPASTTVEVSRLFRPGLVLEVDLIVALPG</sequence>
<dbReference type="InterPro" id="IPR006175">
    <property type="entry name" value="YjgF/YER057c/UK114"/>
</dbReference>
<dbReference type="InterPro" id="IPR013328">
    <property type="entry name" value="6PGD_dom2"/>
</dbReference>
<dbReference type="InterPro" id="IPR036291">
    <property type="entry name" value="NAD(P)-bd_dom_sf"/>
</dbReference>
<gene>
    <name evidence="2" type="ORF">H4W80_003355</name>
</gene>